<evidence type="ECO:0000313" key="14">
    <source>
        <dbReference type="Proteomes" id="UP001375743"/>
    </source>
</evidence>
<keyword evidence="5 10" id="KW-0133">Cell shape</keyword>
<evidence type="ECO:0000256" key="8">
    <source>
        <dbReference type="ARBA" id="ARBA00023306"/>
    </source>
</evidence>
<dbReference type="NCBIfam" id="TIGR01133">
    <property type="entry name" value="murG"/>
    <property type="match status" value="1"/>
</dbReference>
<keyword evidence="3 10" id="KW-0328">Glycosyltransferase</keyword>
<feature type="domain" description="Glycosyltransferase family 28 N-terminal" evidence="11">
    <location>
        <begin position="5"/>
        <end position="138"/>
    </location>
</feature>
<dbReference type="InterPro" id="IPR004276">
    <property type="entry name" value="GlycoTrans_28_N"/>
</dbReference>
<dbReference type="PANTHER" id="PTHR21015:SF22">
    <property type="entry name" value="GLYCOSYLTRANSFERASE"/>
    <property type="match status" value="1"/>
</dbReference>
<dbReference type="EC" id="2.4.1.227" evidence="10"/>
<evidence type="ECO:0000256" key="2">
    <source>
        <dbReference type="ARBA" id="ARBA00022618"/>
    </source>
</evidence>
<evidence type="ECO:0000256" key="5">
    <source>
        <dbReference type="ARBA" id="ARBA00022960"/>
    </source>
</evidence>
<sequence length="360" mass="37238">MTGPILIAAGGTGGHMFPALALGQALAGRGQAVTLITDQRGARYVGGDLPCTVVTAGSPSGSAAAKVQGLVRLARGFVESLGVLRRKRPVAAAAFGGYACVPAALAAAARGVPVLIHEQNAVFGRANRLIASFAREVALSFEATSEVPARADLRRIVTGNPTRPGFTAAAAPARSDNRFRVLVLGGSQGARVFSDVVPAALARLAPELRARLDLAQQCRPEDLARVREAYAGLGLDVELASFFSDVPARMAAADLVIARSGASTIAELLALARPSLLVPYPHAADDHQTANARALDAAGAAVLLPQPALTPERLAAELERLMHDPDRLEAMARAAHRLARPDAAERLADAVLALAAEARP</sequence>
<evidence type="ECO:0000259" key="12">
    <source>
        <dbReference type="Pfam" id="PF04101"/>
    </source>
</evidence>
<reference evidence="13 14" key="1">
    <citation type="submission" date="2024-01" db="EMBL/GenBank/DDBJ databases">
        <title>Multi-omics insights into the function and evolution of sodium benzoate biodegradation pathways in Benzoatithermus flavus gen. nov., sp. nov. from hot spring.</title>
        <authorList>
            <person name="Hu C.-J."/>
            <person name="Li W.-J."/>
        </authorList>
    </citation>
    <scope>NUCLEOTIDE SEQUENCE [LARGE SCALE GENOMIC DNA]</scope>
    <source>
        <strain evidence="13 14">SYSU G07066</strain>
    </source>
</reference>
<proteinExistence type="inferred from homology"/>
<dbReference type="RefSeq" id="WP_418158433.1">
    <property type="nucleotide sequence ID" value="NZ_JBBLZC010000004.1"/>
</dbReference>
<organism evidence="13 14">
    <name type="scientific">Benzoatithermus flavus</name>
    <dbReference type="NCBI Taxonomy" id="3108223"/>
    <lineage>
        <taxon>Bacteria</taxon>
        <taxon>Pseudomonadati</taxon>
        <taxon>Pseudomonadota</taxon>
        <taxon>Alphaproteobacteria</taxon>
        <taxon>Geminicoccales</taxon>
        <taxon>Geminicoccaceae</taxon>
        <taxon>Benzoatithermus</taxon>
    </lineage>
</organism>
<keyword evidence="2 10" id="KW-0132">Cell division</keyword>
<dbReference type="CDD" id="cd03785">
    <property type="entry name" value="GT28_MurG"/>
    <property type="match status" value="1"/>
</dbReference>
<keyword evidence="4 10" id="KW-0808">Transferase</keyword>
<keyword evidence="8 10" id="KW-0131">Cell cycle</keyword>
<dbReference type="GO" id="GO:0016757">
    <property type="term" value="F:glycosyltransferase activity"/>
    <property type="evidence" value="ECO:0007669"/>
    <property type="project" value="UniProtKB-KW"/>
</dbReference>
<comment type="similarity">
    <text evidence="10">Belongs to the glycosyltransferase 28 family. MurG subfamily.</text>
</comment>
<evidence type="ECO:0000313" key="13">
    <source>
        <dbReference type="EMBL" id="MEK0082580.1"/>
    </source>
</evidence>
<dbReference type="Proteomes" id="UP001375743">
    <property type="component" value="Unassembled WGS sequence"/>
</dbReference>
<accession>A0ABU8XN18</accession>
<keyword evidence="6 10" id="KW-0573">Peptidoglycan synthesis</keyword>
<feature type="binding site" evidence="10">
    <location>
        <position position="163"/>
    </location>
    <ligand>
        <name>UDP-N-acetyl-alpha-D-glucosamine</name>
        <dbReference type="ChEBI" id="CHEBI:57705"/>
    </ligand>
</feature>
<comment type="caution">
    <text evidence="10">Lacks conserved residue(s) required for the propagation of feature annotation.</text>
</comment>
<gene>
    <name evidence="10 13" type="primary">murG</name>
    <name evidence="13" type="ORF">U1T56_05420</name>
</gene>
<dbReference type="InterPro" id="IPR006009">
    <property type="entry name" value="GlcNAc_MurG"/>
</dbReference>
<evidence type="ECO:0000256" key="1">
    <source>
        <dbReference type="ARBA" id="ARBA00022475"/>
    </source>
</evidence>
<feature type="binding site" evidence="10">
    <location>
        <position position="288"/>
    </location>
    <ligand>
        <name>UDP-N-acetyl-alpha-D-glucosamine</name>
        <dbReference type="ChEBI" id="CHEBI:57705"/>
    </ligand>
</feature>
<evidence type="ECO:0000256" key="4">
    <source>
        <dbReference type="ARBA" id="ARBA00022679"/>
    </source>
</evidence>
<dbReference type="Pfam" id="PF04101">
    <property type="entry name" value="Glyco_tran_28_C"/>
    <property type="match status" value="1"/>
</dbReference>
<dbReference type="PANTHER" id="PTHR21015">
    <property type="entry name" value="UDP-N-ACETYLGLUCOSAMINE--N-ACETYLMURAMYL-(PENTAPEPTIDE) PYROPHOSPHORYL-UNDECAPRENOL N-ACETYLGLUCOSAMINE TRANSFERASE 1"/>
    <property type="match status" value="1"/>
</dbReference>
<comment type="catalytic activity">
    <reaction evidence="10">
        <text>di-trans,octa-cis-undecaprenyl diphospho-N-acetyl-alpha-D-muramoyl-L-alanyl-D-glutamyl-meso-2,6-diaminopimeloyl-D-alanyl-D-alanine + UDP-N-acetyl-alpha-D-glucosamine = di-trans,octa-cis-undecaprenyl diphospho-[N-acetyl-alpha-D-glucosaminyl-(1-&gt;4)]-N-acetyl-alpha-D-muramoyl-L-alanyl-D-glutamyl-meso-2,6-diaminopimeloyl-D-alanyl-D-alanine + UDP + H(+)</text>
        <dbReference type="Rhea" id="RHEA:31227"/>
        <dbReference type="ChEBI" id="CHEBI:15378"/>
        <dbReference type="ChEBI" id="CHEBI:57705"/>
        <dbReference type="ChEBI" id="CHEBI:58223"/>
        <dbReference type="ChEBI" id="CHEBI:61387"/>
        <dbReference type="ChEBI" id="CHEBI:61388"/>
        <dbReference type="EC" id="2.4.1.227"/>
    </reaction>
</comment>
<comment type="function">
    <text evidence="10">Cell wall formation. Catalyzes the transfer of a GlcNAc subunit on undecaprenyl-pyrophosphoryl-MurNAc-pentapeptide (lipid intermediate I) to form undecaprenyl-pyrophosphoryl-MurNAc-(pentapeptide)GlcNAc (lipid intermediate II).</text>
</comment>
<evidence type="ECO:0000256" key="9">
    <source>
        <dbReference type="ARBA" id="ARBA00023316"/>
    </source>
</evidence>
<feature type="binding site" evidence="10">
    <location>
        <position position="120"/>
    </location>
    <ligand>
        <name>UDP-N-acetyl-alpha-D-glucosamine</name>
        <dbReference type="ChEBI" id="CHEBI:57705"/>
    </ligand>
</feature>
<dbReference type="InterPro" id="IPR007235">
    <property type="entry name" value="Glyco_trans_28_C"/>
</dbReference>
<dbReference type="SUPFAM" id="SSF53756">
    <property type="entry name" value="UDP-Glycosyltransferase/glycogen phosphorylase"/>
    <property type="match status" value="1"/>
</dbReference>
<evidence type="ECO:0000256" key="3">
    <source>
        <dbReference type="ARBA" id="ARBA00022676"/>
    </source>
</evidence>
<name>A0ABU8XN18_9PROT</name>
<dbReference type="Gene3D" id="3.40.50.2000">
    <property type="entry name" value="Glycogen Phosphorylase B"/>
    <property type="match status" value="2"/>
</dbReference>
<protein>
    <recommendedName>
        <fullName evidence="10">UDP-N-acetylglucosamine--N-acetylmuramyl-(pentapeptide) pyrophosphoryl-undecaprenol N-acetylglucosamine transferase</fullName>
        <ecNumber evidence="10">2.4.1.227</ecNumber>
    </recommendedName>
    <alternativeName>
        <fullName evidence="10">Undecaprenyl-PP-MurNAc-pentapeptide-UDPGlcNAc GlcNAc transferase</fullName>
    </alternativeName>
</protein>
<keyword evidence="7 10" id="KW-0472">Membrane</keyword>
<dbReference type="HAMAP" id="MF_00033">
    <property type="entry name" value="MurG"/>
    <property type="match status" value="1"/>
</dbReference>
<evidence type="ECO:0000259" key="11">
    <source>
        <dbReference type="Pfam" id="PF03033"/>
    </source>
</evidence>
<evidence type="ECO:0000256" key="6">
    <source>
        <dbReference type="ARBA" id="ARBA00022984"/>
    </source>
</evidence>
<feature type="binding site" evidence="10">
    <location>
        <begin position="12"/>
        <end position="14"/>
    </location>
    <ligand>
        <name>UDP-N-acetyl-alpha-D-glucosamine</name>
        <dbReference type="ChEBI" id="CHEBI:57705"/>
    </ligand>
</feature>
<feature type="domain" description="Glycosyl transferase family 28 C-terminal" evidence="12">
    <location>
        <begin position="181"/>
        <end position="347"/>
    </location>
</feature>
<keyword evidence="14" id="KW-1185">Reference proteome</keyword>
<comment type="caution">
    <text evidence="13">The sequence shown here is derived from an EMBL/GenBank/DDBJ whole genome shotgun (WGS) entry which is preliminary data.</text>
</comment>
<comment type="subcellular location">
    <subcellularLocation>
        <location evidence="10">Cell membrane</location>
        <topology evidence="10">Peripheral membrane protein</topology>
        <orientation evidence="10">Cytoplasmic side</orientation>
    </subcellularLocation>
</comment>
<evidence type="ECO:0000256" key="10">
    <source>
        <dbReference type="HAMAP-Rule" id="MF_00033"/>
    </source>
</evidence>
<feature type="binding site" evidence="10">
    <location>
        <position position="187"/>
    </location>
    <ligand>
        <name>UDP-N-acetyl-alpha-D-glucosamine</name>
        <dbReference type="ChEBI" id="CHEBI:57705"/>
    </ligand>
</feature>
<evidence type="ECO:0000256" key="7">
    <source>
        <dbReference type="ARBA" id="ARBA00023136"/>
    </source>
</evidence>
<keyword evidence="1 10" id="KW-1003">Cell membrane</keyword>
<keyword evidence="9 10" id="KW-0961">Cell wall biogenesis/degradation</keyword>
<dbReference type="EMBL" id="JBBLZC010000004">
    <property type="protein sequence ID" value="MEK0082580.1"/>
    <property type="molecule type" value="Genomic_DNA"/>
</dbReference>
<comment type="pathway">
    <text evidence="10">Cell wall biogenesis; peptidoglycan biosynthesis.</text>
</comment>
<dbReference type="Pfam" id="PF03033">
    <property type="entry name" value="Glyco_transf_28"/>
    <property type="match status" value="1"/>
</dbReference>